<keyword evidence="6" id="KW-1185">Reference proteome</keyword>
<protein>
    <submittedName>
        <fullName evidence="5">AraC family transcriptional regulator</fullName>
    </submittedName>
</protein>
<keyword evidence="1" id="KW-0805">Transcription regulation</keyword>
<dbReference type="Gene3D" id="1.10.10.60">
    <property type="entry name" value="Homeodomain-like"/>
    <property type="match status" value="2"/>
</dbReference>
<dbReference type="GO" id="GO:0003700">
    <property type="term" value="F:DNA-binding transcription factor activity"/>
    <property type="evidence" value="ECO:0007669"/>
    <property type="project" value="InterPro"/>
</dbReference>
<evidence type="ECO:0000256" key="2">
    <source>
        <dbReference type="ARBA" id="ARBA00023125"/>
    </source>
</evidence>
<dbReference type="InterPro" id="IPR020449">
    <property type="entry name" value="Tscrpt_reg_AraC-type_HTH"/>
</dbReference>
<dbReference type="GO" id="GO:0043565">
    <property type="term" value="F:sequence-specific DNA binding"/>
    <property type="evidence" value="ECO:0007669"/>
    <property type="project" value="InterPro"/>
</dbReference>
<dbReference type="PANTHER" id="PTHR43280">
    <property type="entry name" value="ARAC-FAMILY TRANSCRIPTIONAL REGULATOR"/>
    <property type="match status" value="1"/>
</dbReference>
<dbReference type="AlphaFoldDB" id="A0A372NV37"/>
<accession>A0A372NV37</accession>
<name>A0A372NV37_9SPHI</name>
<evidence type="ECO:0000256" key="3">
    <source>
        <dbReference type="ARBA" id="ARBA00023163"/>
    </source>
</evidence>
<dbReference type="Proteomes" id="UP000264217">
    <property type="component" value="Unassembled WGS sequence"/>
</dbReference>
<dbReference type="PRINTS" id="PR00032">
    <property type="entry name" value="HTHARAC"/>
</dbReference>
<dbReference type="PROSITE" id="PS01124">
    <property type="entry name" value="HTH_ARAC_FAMILY_2"/>
    <property type="match status" value="1"/>
</dbReference>
<evidence type="ECO:0000256" key="1">
    <source>
        <dbReference type="ARBA" id="ARBA00023015"/>
    </source>
</evidence>
<proteinExistence type="predicted"/>
<dbReference type="InterPro" id="IPR009057">
    <property type="entry name" value="Homeodomain-like_sf"/>
</dbReference>
<dbReference type="SMART" id="SM00342">
    <property type="entry name" value="HTH_ARAC"/>
    <property type="match status" value="1"/>
</dbReference>
<reference evidence="5 6" key="1">
    <citation type="submission" date="2018-08" db="EMBL/GenBank/DDBJ databases">
        <title>Mucilaginibacter sp. MYSH2.</title>
        <authorList>
            <person name="Seo T."/>
        </authorList>
    </citation>
    <scope>NUCLEOTIDE SEQUENCE [LARGE SCALE GENOMIC DNA]</scope>
    <source>
        <strain evidence="5 6">MYSH2</strain>
    </source>
</reference>
<keyword evidence="2" id="KW-0238">DNA-binding</keyword>
<dbReference type="EMBL" id="QWDC01000001">
    <property type="protein sequence ID" value="RFZ94023.1"/>
    <property type="molecule type" value="Genomic_DNA"/>
</dbReference>
<gene>
    <name evidence="5" type="ORF">D0C36_00215</name>
</gene>
<keyword evidence="3" id="KW-0804">Transcription</keyword>
<comment type="caution">
    <text evidence="5">The sequence shown here is derived from an EMBL/GenBank/DDBJ whole genome shotgun (WGS) entry which is preliminary data.</text>
</comment>
<dbReference type="SUPFAM" id="SSF46689">
    <property type="entry name" value="Homeodomain-like"/>
    <property type="match status" value="1"/>
</dbReference>
<dbReference type="Pfam" id="PF12833">
    <property type="entry name" value="HTH_18"/>
    <property type="match status" value="1"/>
</dbReference>
<evidence type="ECO:0000313" key="6">
    <source>
        <dbReference type="Proteomes" id="UP000264217"/>
    </source>
</evidence>
<organism evidence="5 6">
    <name type="scientific">Mucilaginibacter conchicola</name>
    <dbReference type="NCBI Taxonomy" id="2303333"/>
    <lineage>
        <taxon>Bacteria</taxon>
        <taxon>Pseudomonadati</taxon>
        <taxon>Bacteroidota</taxon>
        <taxon>Sphingobacteriia</taxon>
        <taxon>Sphingobacteriales</taxon>
        <taxon>Sphingobacteriaceae</taxon>
        <taxon>Mucilaginibacter</taxon>
    </lineage>
</organism>
<dbReference type="OrthoDB" id="9816214at2"/>
<dbReference type="InterPro" id="IPR018060">
    <property type="entry name" value="HTH_AraC"/>
</dbReference>
<evidence type="ECO:0000313" key="5">
    <source>
        <dbReference type="EMBL" id="RFZ94023.1"/>
    </source>
</evidence>
<dbReference type="RefSeq" id="WP_117389589.1">
    <property type="nucleotide sequence ID" value="NZ_QWDC01000001.1"/>
</dbReference>
<sequence length="305" mass="34924">MSDFLQLQGIPDLFKMFGLESTIKHPLIAIIDFGKVKEHIPDGTKISGDLYYILCKDYHRQNIKYGRKMIDFQNGSLVCIAPNQVIEMENEERPTGVTAMNGWGIFFHPDLIRGTSLGNKLHEYSFFSYEVSESLHLSEKEKQVLTDCVLKIDSELQENIDTYSQSIIVSSLELLLNYCTRFYGRQFITRKTSNKTVVSQIEQILNSYFQNDDLSRHGLPTVKYLADQVNLSPAYLGDLLKKETGRNAQDHIHLHLIEAAKNILLGSDKSVGEIAYLLGFEYPQYFSKLFKQKTGKTPVEFRSMN</sequence>
<dbReference type="PANTHER" id="PTHR43280:SF32">
    <property type="entry name" value="TRANSCRIPTIONAL REGULATORY PROTEIN"/>
    <property type="match status" value="1"/>
</dbReference>
<feature type="domain" description="HTH araC/xylS-type" evidence="4">
    <location>
        <begin position="199"/>
        <end position="304"/>
    </location>
</feature>
<evidence type="ECO:0000259" key="4">
    <source>
        <dbReference type="PROSITE" id="PS01124"/>
    </source>
</evidence>